<dbReference type="PANTHER" id="PTHR33710:SF71">
    <property type="entry name" value="ENDONUCLEASE_EXONUCLEASE_PHOSPHATASE DOMAIN-CONTAINING PROTEIN"/>
    <property type="match status" value="1"/>
</dbReference>
<evidence type="ECO:0000313" key="3">
    <source>
        <dbReference type="Proteomes" id="UP001165190"/>
    </source>
</evidence>
<dbReference type="InterPro" id="IPR036691">
    <property type="entry name" value="Endo/exonu/phosph_ase_sf"/>
</dbReference>
<dbReference type="EMBL" id="BSYR01000019">
    <property type="protein sequence ID" value="GMI83210.1"/>
    <property type="molecule type" value="Genomic_DNA"/>
</dbReference>
<sequence length="456" mass="52732">MVRVIFWNVQGALGSDFFRCFKLMVQVQKPDIVALFEPQISSRKADNFIRRSGFDNSYRVEVTCFSGGIWVLWRASVKLDVVVVSSQFVHGWCYDIARRRSCFITFVYASPNSSKRSMVWNQLQALEPSQGITWVLGGDFNAIVSPLEREGGSVNRLGVCSKFKDFLFDSGLIDMGYKGPLFTWEHGDLKQRLDRCLCNEALFQVYPVSEVLHLPKLESNHNPILLHVGEGSVEKSTRPFRYVRAWNDHPDFHRLVSEVWCGDRNIFDTVLEFQNRGKVWNMDVFGHIGRRKTLLLARIKGVEIATSRRDSDFLINLEHDLKLDLAQVLKEEESLWHQKSRVTWLSQGDRNTRFFHGSTIQRRQRNTISALKVDAESWCYEHQDLKTHAMGYFRQLFSAGIHDCTQQMLSEKFHNFTEGELRSLSADVTMEEVRKVVFEMDPLKSPGIDGIHADFY</sequence>
<dbReference type="SUPFAM" id="SSF56219">
    <property type="entry name" value="DNase I-like"/>
    <property type="match status" value="1"/>
</dbReference>
<gene>
    <name evidence="2" type="ORF">HRI_001990300</name>
</gene>
<feature type="domain" description="Endonuclease/exonuclease/phosphatase" evidence="1">
    <location>
        <begin position="7"/>
        <end position="205"/>
    </location>
</feature>
<dbReference type="Proteomes" id="UP001165190">
    <property type="component" value="Unassembled WGS sequence"/>
</dbReference>
<dbReference type="Gene3D" id="3.60.10.10">
    <property type="entry name" value="Endonuclease/exonuclease/phosphatase"/>
    <property type="match status" value="1"/>
</dbReference>
<dbReference type="Pfam" id="PF03372">
    <property type="entry name" value="Exo_endo_phos"/>
    <property type="match status" value="1"/>
</dbReference>
<protein>
    <recommendedName>
        <fullName evidence="1">Endonuclease/exonuclease/phosphatase domain-containing protein</fullName>
    </recommendedName>
</protein>
<dbReference type="AlphaFoldDB" id="A0A9W7M246"/>
<reference evidence="2" key="1">
    <citation type="submission" date="2023-05" db="EMBL/GenBank/DDBJ databases">
        <title>Genome and transcriptome analyses reveal genes involved in the formation of fine ridges on petal epidermal cells in Hibiscus trionum.</title>
        <authorList>
            <person name="Koshimizu S."/>
            <person name="Masuda S."/>
            <person name="Ishii T."/>
            <person name="Shirasu K."/>
            <person name="Hoshino A."/>
            <person name="Arita M."/>
        </authorList>
    </citation>
    <scope>NUCLEOTIDE SEQUENCE</scope>
    <source>
        <strain evidence="2">Hamamatsu line</strain>
    </source>
</reference>
<dbReference type="GO" id="GO:0003824">
    <property type="term" value="F:catalytic activity"/>
    <property type="evidence" value="ECO:0007669"/>
    <property type="project" value="InterPro"/>
</dbReference>
<dbReference type="OrthoDB" id="1001832at2759"/>
<dbReference type="PANTHER" id="PTHR33710">
    <property type="entry name" value="BNAC02G09200D PROTEIN"/>
    <property type="match status" value="1"/>
</dbReference>
<evidence type="ECO:0000313" key="2">
    <source>
        <dbReference type="EMBL" id="GMI83210.1"/>
    </source>
</evidence>
<accession>A0A9W7M246</accession>
<comment type="caution">
    <text evidence="2">The sequence shown here is derived from an EMBL/GenBank/DDBJ whole genome shotgun (WGS) entry which is preliminary data.</text>
</comment>
<evidence type="ECO:0000259" key="1">
    <source>
        <dbReference type="Pfam" id="PF03372"/>
    </source>
</evidence>
<dbReference type="InterPro" id="IPR005135">
    <property type="entry name" value="Endo/exonuclease/phosphatase"/>
</dbReference>
<name>A0A9W7M246_HIBTR</name>
<keyword evidence="3" id="KW-1185">Reference proteome</keyword>
<organism evidence="2 3">
    <name type="scientific">Hibiscus trionum</name>
    <name type="common">Flower of an hour</name>
    <dbReference type="NCBI Taxonomy" id="183268"/>
    <lineage>
        <taxon>Eukaryota</taxon>
        <taxon>Viridiplantae</taxon>
        <taxon>Streptophyta</taxon>
        <taxon>Embryophyta</taxon>
        <taxon>Tracheophyta</taxon>
        <taxon>Spermatophyta</taxon>
        <taxon>Magnoliopsida</taxon>
        <taxon>eudicotyledons</taxon>
        <taxon>Gunneridae</taxon>
        <taxon>Pentapetalae</taxon>
        <taxon>rosids</taxon>
        <taxon>malvids</taxon>
        <taxon>Malvales</taxon>
        <taxon>Malvaceae</taxon>
        <taxon>Malvoideae</taxon>
        <taxon>Hibiscus</taxon>
    </lineage>
</organism>
<proteinExistence type="predicted"/>